<dbReference type="InterPro" id="IPR032675">
    <property type="entry name" value="LRR_dom_sf"/>
</dbReference>
<dbReference type="Gene3D" id="3.80.10.10">
    <property type="entry name" value="Ribonuclease Inhibitor"/>
    <property type="match status" value="2"/>
</dbReference>
<gene>
    <name evidence="3" type="ORF">R1sor_026352</name>
</gene>
<dbReference type="PANTHER" id="PTHR36766">
    <property type="entry name" value="PLANT BROAD-SPECTRUM MILDEW RESISTANCE PROTEIN RPW8"/>
    <property type="match status" value="1"/>
</dbReference>
<sequence length="841" mass="95416">MKDSRLGLPWFVIRGQKVLMIIDDVDSEDEISVVLRLNWCGDGSRLIVTSSKRKWDQLIVHEVRPLSKEASHQLLVTFLDEAVLRSIPQRSMLEVVAECDGLPLLLEILGKYLWNIRDVNIWSGAVKRLQTEDSIDGRSEENVLWKKLHVGFQSLAPLEKSIFLDLATFDFLPPRWRQYDVKIFKCAWGAHCDRGLVDVALLNLEGRSFLLLEVENPNTGRHVGQGSTSQSHVRMHKQLRYMGRWISRPEKRNPEECRWISKFSDLKALLIKCKVASNVFGPKTEVLSIEMERKKRVGAGSESQFQNSGLPVQGTCMSRLESLRLLRISDMHFTISDELKFPFNLALLHMGNCSRIPQKESWWLPRSRLSSWPLRDENIEELGALSVLIFENCSFLQLPQNYHMLQNLEVLQIRRDGHPWDHKRLPSSLLQLPSLQSLVLSGEPLQAWPTLDTTIVDSYCHLKALTKLRLIDLPTLVALPDTFGGLASLEFLTIDNCSALKKLPEGFGALSKLRVLDVSSCHKLERLCESFSSLSQLRRLSLECLPVLKMLPVTMGDLSYLEDVVLFRCHVIKELPGNFASLQSLRRLYIAFYHGCRGAESRCRPDSLLHLKSIERINIRDNARYMSNGLDDDEEELPESLKQMSSLCTRCSQDSERLPDPVRLLSLVEGVLDSASYLPGLKLLGSQGYGYLSGATQSLVQRSFATSSRVEDDTKSPPVSGYVGQLLNLRQLALTDYKLTSSFMRQLGSLGKLKLRRCGGVADALETITMWTGILKYLEGYLSYRGLLNIVLLELDSEEKKSSIIRYVGQNYATVTVVCGRVKAEGLPWRLKKLQFTNRLD</sequence>
<dbReference type="Pfam" id="PF23598">
    <property type="entry name" value="LRR_14"/>
    <property type="match status" value="1"/>
</dbReference>
<dbReference type="InterPro" id="IPR042197">
    <property type="entry name" value="Apaf_helical"/>
</dbReference>
<dbReference type="InterPro" id="IPR027417">
    <property type="entry name" value="P-loop_NTPase"/>
</dbReference>
<accession>A0ABD3GF73</accession>
<organism evidence="3 4">
    <name type="scientific">Riccia sorocarpa</name>
    <dbReference type="NCBI Taxonomy" id="122646"/>
    <lineage>
        <taxon>Eukaryota</taxon>
        <taxon>Viridiplantae</taxon>
        <taxon>Streptophyta</taxon>
        <taxon>Embryophyta</taxon>
        <taxon>Marchantiophyta</taxon>
        <taxon>Marchantiopsida</taxon>
        <taxon>Marchantiidae</taxon>
        <taxon>Marchantiales</taxon>
        <taxon>Ricciaceae</taxon>
        <taxon>Riccia</taxon>
    </lineage>
</organism>
<dbReference type="GO" id="GO:0006952">
    <property type="term" value="P:defense response"/>
    <property type="evidence" value="ECO:0007669"/>
    <property type="project" value="UniProtKB-KW"/>
</dbReference>
<evidence type="ECO:0000313" key="4">
    <source>
        <dbReference type="Proteomes" id="UP001633002"/>
    </source>
</evidence>
<keyword evidence="4" id="KW-1185">Reference proteome</keyword>
<reference evidence="3 4" key="1">
    <citation type="submission" date="2024-09" db="EMBL/GenBank/DDBJ databases">
        <title>Chromosome-scale assembly of Riccia sorocarpa.</title>
        <authorList>
            <person name="Paukszto L."/>
        </authorList>
    </citation>
    <scope>NUCLEOTIDE SEQUENCE [LARGE SCALE GENOMIC DNA]</scope>
    <source>
        <strain evidence="3">LP-2024</strain>
        <tissue evidence="3">Aerial parts of the thallus</tissue>
    </source>
</reference>
<evidence type="ECO:0000313" key="3">
    <source>
        <dbReference type="EMBL" id="KAL3676404.1"/>
    </source>
</evidence>
<dbReference type="PRINTS" id="PR00364">
    <property type="entry name" value="DISEASERSIST"/>
</dbReference>
<feature type="domain" description="Disease resistance R13L4/SHOC-2-like LRR" evidence="2">
    <location>
        <begin position="484"/>
        <end position="662"/>
    </location>
</feature>
<dbReference type="Proteomes" id="UP001633002">
    <property type="component" value="Unassembled WGS sequence"/>
</dbReference>
<proteinExistence type="predicted"/>
<evidence type="ECO:0000259" key="2">
    <source>
        <dbReference type="Pfam" id="PF23598"/>
    </source>
</evidence>
<dbReference type="EMBL" id="JBJQOH010000008">
    <property type="protein sequence ID" value="KAL3676404.1"/>
    <property type="molecule type" value="Genomic_DNA"/>
</dbReference>
<dbReference type="AlphaFoldDB" id="A0ABD3GF73"/>
<name>A0ABD3GF73_9MARC</name>
<dbReference type="PANTHER" id="PTHR36766:SF69">
    <property type="entry name" value="DISEASE RESISTANCE PROTEIN RGA2-LIKE"/>
    <property type="match status" value="1"/>
</dbReference>
<protein>
    <recommendedName>
        <fullName evidence="2">Disease resistance R13L4/SHOC-2-like LRR domain-containing protein</fullName>
    </recommendedName>
</protein>
<dbReference type="InterPro" id="IPR055414">
    <property type="entry name" value="LRR_R13L4/SHOC2-like"/>
</dbReference>
<comment type="caution">
    <text evidence="3">The sequence shown here is derived from an EMBL/GenBank/DDBJ whole genome shotgun (WGS) entry which is preliminary data.</text>
</comment>
<keyword evidence="1" id="KW-0677">Repeat</keyword>
<dbReference type="Gene3D" id="1.10.8.430">
    <property type="entry name" value="Helical domain of apoptotic protease-activating factors"/>
    <property type="match status" value="1"/>
</dbReference>
<evidence type="ECO:0000256" key="1">
    <source>
        <dbReference type="ARBA" id="ARBA00022737"/>
    </source>
</evidence>
<dbReference type="SUPFAM" id="SSF52047">
    <property type="entry name" value="RNI-like"/>
    <property type="match status" value="1"/>
</dbReference>
<dbReference type="SUPFAM" id="SSF52540">
    <property type="entry name" value="P-loop containing nucleoside triphosphate hydrolases"/>
    <property type="match status" value="1"/>
</dbReference>